<dbReference type="InterPro" id="IPR001310">
    <property type="entry name" value="Histidine_triad_HIT"/>
</dbReference>
<name>A0A6J5Z067_9ZZZZ</name>
<dbReference type="GO" id="GO:0003824">
    <property type="term" value="F:catalytic activity"/>
    <property type="evidence" value="ECO:0007669"/>
    <property type="project" value="InterPro"/>
</dbReference>
<dbReference type="EMBL" id="CAESAG010000039">
    <property type="protein sequence ID" value="CAB4333600.1"/>
    <property type="molecule type" value="Genomic_DNA"/>
</dbReference>
<dbReference type="CDD" id="cd01277">
    <property type="entry name" value="HINT_subgroup"/>
    <property type="match status" value="1"/>
</dbReference>
<organism evidence="2">
    <name type="scientific">freshwater metagenome</name>
    <dbReference type="NCBI Taxonomy" id="449393"/>
    <lineage>
        <taxon>unclassified sequences</taxon>
        <taxon>metagenomes</taxon>
        <taxon>ecological metagenomes</taxon>
    </lineage>
</organism>
<dbReference type="AlphaFoldDB" id="A0A6J5Z067"/>
<dbReference type="SUPFAM" id="SSF54197">
    <property type="entry name" value="HIT-like"/>
    <property type="match status" value="1"/>
</dbReference>
<dbReference type="Gene3D" id="3.30.428.10">
    <property type="entry name" value="HIT-like"/>
    <property type="match status" value="1"/>
</dbReference>
<dbReference type="InterPro" id="IPR039384">
    <property type="entry name" value="HINT"/>
</dbReference>
<gene>
    <name evidence="2" type="ORF">UFOPK4080_00381</name>
</gene>
<sequence>MSDCLFCKIIGGSIPSHKVYEDDETFAFLDIFPANRGHTLVIPKKHSVDIHDTDAATYGLVASSAKKVADLLQRSLGSEGTSIFQMSREAGWQTVFHLHIHVIPRWSGDNLHKPWDIKAATDEELEEVIRKIQR</sequence>
<dbReference type="InterPro" id="IPR036265">
    <property type="entry name" value="HIT-like_sf"/>
</dbReference>
<dbReference type="InterPro" id="IPR011146">
    <property type="entry name" value="HIT-like"/>
</dbReference>
<dbReference type="PROSITE" id="PS51084">
    <property type="entry name" value="HIT_2"/>
    <property type="match status" value="1"/>
</dbReference>
<dbReference type="PANTHER" id="PTHR46648:SF1">
    <property type="entry name" value="ADENOSINE 5'-MONOPHOSPHORAMIDASE HNT1"/>
    <property type="match status" value="1"/>
</dbReference>
<proteinExistence type="predicted"/>
<evidence type="ECO:0000259" key="1">
    <source>
        <dbReference type="PROSITE" id="PS51084"/>
    </source>
</evidence>
<dbReference type="PANTHER" id="PTHR46648">
    <property type="entry name" value="HIT FAMILY PROTEIN 1"/>
    <property type="match status" value="1"/>
</dbReference>
<evidence type="ECO:0000313" key="2">
    <source>
        <dbReference type="EMBL" id="CAB4333600.1"/>
    </source>
</evidence>
<feature type="domain" description="HIT" evidence="1">
    <location>
        <begin position="5"/>
        <end position="112"/>
    </location>
</feature>
<accession>A0A6J5Z067</accession>
<dbReference type="PRINTS" id="PR00332">
    <property type="entry name" value="HISTRIAD"/>
</dbReference>
<protein>
    <submittedName>
        <fullName evidence="2">Unannotated protein</fullName>
    </submittedName>
</protein>
<reference evidence="2" key="1">
    <citation type="submission" date="2020-05" db="EMBL/GenBank/DDBJ databases">
        <authorList>
            <person name="Chiriac C."/>
            <person name="Salcher M."/>
            <person name="Ghai R."/>
            <person name="Kavagutti S V."/>
        </authorList>
    </citation>
    <scope>NUCLEOTIDE SEQUENCE</scope>
</reference>
<dbReference type="Pfam" id="PF01230">
    <property type="entry name" value="HIT"/>
    <property type="match status" value="1"/>
</dbReference>
<dbReference type="GO" id="GO:0009117">
    <property type="term" value="P:nucleotide metabolic process"/>
    <property type="evidence" value="ECO:0007669"/>
    <property type="project" value="TreeGrafter"/>
</dbReference>